<dbReference type="InterPro" id="IPR004304">
    <property type="entry name" value="FmdA_AmdA"/>
</dbReference>
<dbReference type="Gene3D" id="3.10.28.20">
    <property type="entry name" value="Acetamidase/Formamidase-like domains"/>
    <property type="match status" value="1"/>
</dbReference>
<feature type="region of interest" description="Disordered" evidence="1">
    <location>
        <begin position="1"/>
        <end position="23"/>
    </location>
</feature>
<dbReference type="Gene3D" id="2.40.10.120">
    <property type="match status" value="1"/>
</dbReference>
<accession>A0A1E1KT11</accession>
<evidence type="ECO:0000313" key="3">
    <source>
        <dbReference type="Proteomes" id="UP000178129"/>
    </source>
</evidence>
<comment type="caution">
    <text evidence="2">The sequence shown here is derived from an EMBL/GenBank/DDBJ whole genome shotgun (WGS) entry which is preliminary data.</text>
</comment>
<protein>
    <submittedName>
        <fullName evidence="2">Related to formamidase</fullName>
    </submittedName>
</protein>
<dbReference type="EMBL" id="FJUW01000021">
    <property type="protein sequence ID" value="CZT01149.1"/>
    <property type="molecule type" value="Genomic_DNA"/>
</dbReference>
<proteinExistence type="predicted"/>
<reference evidence="3" key="1">
    <citation type="submission" date="2016-03" db="EMBL/GenBank/DDBJ databases">
        <authorList>
            <person name="Ploux O."/>
        </authorList>
    </citation>
    <scope>NUCLEOTIDE SEQUENCE [LARGE SCALE GENOMIC DNA]</scope>
    <source>
        <strain evidence="3">UK7</strain>
    </source>
</reference>
<dbReference type="AlphaFoldDB" id="A0A1E1KT11"/>
<dbReference type="STRING" id="914237.A0A1E1KT11"/>
<gene>
    <name evidence="2" type="ORF">RCO7_02754</name>
</gene>
<dbReference type="Gene3D" id="2.60.120.580">
    <property type="entry name" value="Acetamidase/Formamidase-like domains"/>
    <property type="match status" value="1"/>
</dbReference>
<dbReference type="GO" id="GO:0016811">
    <property type="term" value="F:hydrolase activity, acting on carbon-nitrogen (but not peptide) bonds, in linear amides"/>
    <property type="evidence" value="ECO:0007669"/>
    <property type="project" value="InterPro"/>
</dbReference>
<dbReference type="SUPFAM" id="SSF141130">
    <property type="entry name" value="Acetamidase/Formamidase-like"/>
    <property type="match status" value="1"/>
</dbReference>
<sequence>MAHSFHPSQYPPEAQSPSTSSTVANNQITETSTATDVPNLDHTLADPAIGPVYITGASPGDVLKIEFLDLKTALFGWTAIFPSSLGLGLLADEFPDAQLKIWDLETHREEGYTVFKEGIHVPIKPFLGVVGLAHEENGQFSTIPPYITGGNIDCKHITVGSTLYLPVKVPGALFSCGDGHAAQGDGEVCGTAIETPMKATVRLTVEKGKDWVTSPHYLTSLEHSKHHAMMGNKGEYAALGIDPDLREASRKALRGLIAWLVGEKGLTRVEGYMLAIVAADLKIAEAVDMPNYAMRSGLNHSNLNPKLGTSFDTYSLMRGRFVYRSYGEWYMFDEFMTEELTYLQKLSSGILDEVSCCLYRRLPGMKLLTRASQLNNLRTSSMISLLSACMANWDMFGHETGEVHNERDHNSDMSRFWDGKQKYTPADDT</sequence>
<dbReference type="InParanoid" id="A0A1E1KT11"/>
<name>A0A1E1KT11_9HELO</name>
<keyword evidence="3" id="KW-1185">Reference proteome</keyword>
<organism evidence="2 3">
    <name type="scientific">Rhynchosporium graminicola</name>
    <dbReference type="NCBI Taxonomy" id="2792576"/>
    <lineage>
        <taxon>Eukaryota</taxon>
        <taxon>Fungi</taxon>
        <taxon>Dikarya</taxon>
        <taxon>Ascomycota</taxon>
        <taxon>Pezizomycotina</taxon>
        <taxon>Leotiomycetes</taxon>
        <taxon>Helotiales</taxon>
        <taxon>Ploettnerulaceae</taxon>
        <taxon>Rhynchosporium</taxon>
    </lineage>
</organism>
<dbReference type="PANTHER" id="PTHR31891:SF1">
    <property type="entry name" value="FORMAMIDASE C869.04-RELATED"/>
    <property type="match status" value="1"/>
</dbReference>
<dbReference type="Pfam" id="PF03069">
    <property type="entry name" value="FmdA_AmdA"/>
    <property type="match status" value="2"/>
</dbReference>
<dbReference type="Proteomes" id="UP000178129">
    <property type="component" value="Unassembled WGS sequence"/>
</dbReference>
<evidence type="ECO:0000256" key="1">
    <source>
        <dbReference type="SAM" id="MobiDB-lite"/>
    </source>
</evidence>
<dbReference type="PANTHER" id="PTHR31891">
    <property type="entry name" value="FORMAMIDASE C869.04-RELATED"/>
    <property type="match status" value="1"/>
</dbReference>
<evidence type="ECO:0000313" key="2">
    <source>
        <dbReference type="EMBL" id="CZT01149.1"/>
    </source>
</evidence>